<dbReference type="Proteomes" id="UP001056093">
    <property type="component" value="Chromosome"/>
</dbReference>
<feature type="transmembrane region" description="Helical" evidence="2">
    <location>
        <begin position="112"/>
        <end position="134"/>
    </location>
</feature>
<dbReference type="RefSeq" id="WP_252774316.1">
    <property type="nucleotide sequence ID" value="NZ_CP097122.1"/>
</dbReference>
<feature type="transmembrane region" description="Helical" evidence="2">
    <location>
        <begin position="211"/>
        <end position="231"/>
    </location>
</feature>
<dbReference type="EMBL" id="CP097122">
    <property type="protein sequence ID" value="USS92544.1"/>
    <property type="molecule type" value="Genomic_DNA"/>
</dbReference>
<keyword evidence="2" id="KW-0812">Transmembrane</keyword>
<accession>A0ABY5C1B4</accession>
<evidence type="ECO:0000256" key="1">
    <source>
        <dbReference type="ARBA" id="ARBA00009067"/>
    </source>
</evidence>
<keyword evidence="2" id="KW-1133">Transmembrane helix</keyword>
<evidence type="ECO:0000313" key="5">
    <source>
        <dbReference type="Proteomes" id="UP001056093"/>
    </source>
</evidence>
<dbReference type="GO" id="GO:0008237">
    <property type="term" value="F:metallopeptidase activity"/>
    <property type="evidence" value="ECO:0007669"/>
    <property type="project" value="UniProtKB-KW"/>
</dbReference>
<protein>
    <submittedName>
        <fullName evidence="4">CPBP family intramembrane metalloprotease</fullName>
    </submittedName>
</protein>
<dbReference type="PANTHER" id="PTHR36435">
    <property type="entry name" value="SLR1288 PROTEIN"/>
    <property type="match status" value="1"/>
</dbReference>
<keyword evidence="4" id="KW-0482">Metalloprotease</keyword>
<feature type="transmembrane region" description="Helical" evidence="2">
    <location>
        <begin position="154"/>
        <end position="173"/>
    </location>
</feature>
<evidence type="ECO:0000313" key="4">
    <source>
        <dbReference type="EMBL" id="USS92544.1"/>
    </source>
</evidence>
<dbReference type="Pfam" id="PF02517">
    <property type="entry name" value="Rce1-like"/>
    <property type="match status" value="1"/>
</dbReference>
<comment type="similarity">
    <text evidence="1">Belongs to the UPF0177 family.</text>
</comment>
<feature type="transmembrane region" description="Helical" evidence="2">
    <location>
        <begin position="32"/>
        <end position="53"/>
    </location>
</feature>
<proteinExistence type="inferred from homology"/>
<feature type="transmembrane region" description="Helical" evidence="2">
    <location>
        <begin position="243"/>
        <end position="262"/>
    </location>
</feature>
<dbReference type="InterPro" id="IPR052710">
    <property type="entry name" value="CAAX_protease"/>
</dbReference>
<evidence type="ECO:0000256" key="2">
    <source>
        <dbReference type="SAM" id="Phobius"/>
    </source>
</evidence>
<dbReference type="InterPro" id="IPR003675">
    <property type="entry name" value="Rce1/LyrA-like_dom"/>
</dbReference>
<feature type="transmembrane region" description="Helical" evidence="2">
    <location>
        <begin position="185"/>
        <end position="205"/>
    </location>
</feature>
<keyword evidence="5" id="KW-1185">Reference proteome</keyword>
<keyword evidence="2" id="KW-0472">Membrane</keyword>
<evidence type="ECO:0000259" key="3">
    <source>
        <dbReference type="Pfam" id="PF02517"/>
    </source>
</evidence>
<organism evidence="4 5">
    <name type="scientific">Fructobacillus americanaquae</name>
    <dbReference type="NCBI Taxonomy" id="2940302"/>
    <lineage>
        <taxon>Bacteria</taxon>
        <taxon>Bacillati</taxon>
        <taxon>Bacillota</taxon>
        <taxon>Bacilli</taxon>
        <taxon>Lactobacillales</taxon>
        <taxon>Lactobacillaceae</taxon>
        <taxon>Fructobacillus</taxon>
    </lineage>
</organism>
<feature type="transmembrane region" description="Helical" evidence="2">
    <location>
        <begin position="65"/>
        <end position="83"/>
    </location>
</feature>
<dbReference type="PANTHER" id="PTHR36435:SF1">
    <property type="entry name" value="CAAX AMINO TERMINAL PROTEASE FAMILY PROTEIN"/>
    <property type="match status" value="1"/>
</dbReference>
<name>A0ABY5C1B4_9LACO</name>
<feature type="domain" description="CAAX prenyl protease 2/Lysostaphin resistance protein A-like" evidence="3">
    <location>
        <begin position="159"/>
        <end position="251"/>
    </location>
</feature>
<sequence>MRNQQNKLIKLMRWLPNQQDKLIKWMRLTKTFLLNLAAFLGFFALEYAAMVFIQGSVYFSGQHRYAVLILGLGLAYCFVRFGLQAMKANKAKLSFSLKTIAWPTKSEFGTIIAAYLLGWSGMVIWNEIEILFFYKLTHGTTENQAAIDNIMQVGGHYSLVMFSLIIVFLGPVMEEILFRGLFFRYFKSVKFPWLVVVLSALSFGFYHLSSYTWVSLLDLPPYAIVGFSLAYVYKKTDKLSSSIIMHVFHNGWIQVISIITLLQH</sequence>
<keyword evidence="4" id="KW-0378">Hydrolase</keyword>
<reference evidence="4" key="1">
    <citation type="submission" date="2022-05" db="EMBL/GenBank/DDBJ databases">
        <authorList>
            <person name="Oliphant S.A."/>
            <person name="Watson-Haigh N.S."/>
            <person name="Sumby K.M."/>
            <person name="Gardner J.M."/>
            <person name="Jiranek V."/>
        </authorList>
    </citation>
    <scope>NUCLEOTIDE SEQUENCE</scope>
    <source>
        <strain evidence="4">KI3_B9</strain>
    </source>
</reference>
<keyword evidence="4" id="KW-0645">Protease</keyword>
<gene>
    <name evidence="4" type="ORF">M3M36_02740</name>
</gene>